<name>A0A5J4YLA6_PORPP</name>
<dbReference type="Proteomes" id="UP000324585">
    <property type="component" value="Unassembled WGS sequence"/>
</dbReference>
<evidence type="ECO:0000256" key="1">
    <source>
        <dbReference type="SAM" id="MobiDB-lite"/>
    </source>
</evidence>
<accession>A0A5J4YLA6</accession>
<dbReference type="AlphaFoldDB" id="A0A5J4YLA6"/>
<comment type="caution">
    <text evidence="2">The sequence shown here is derived from an EMBL/GenBank/DDBJ whole genome shotgun (WGS) entry which is preliminary data.</text>
</comment>
<proteinExistence type="predicted"/>
<sequence length="121" mass="13084">MALNIAVAATVFEAGVEERPNSLLVGPRFADDFRGELSRAESSDSGSSSDCPSRVARPIRAESGSLESWPSDSDSADAFYVKSPESAEPKPTRTNKLRRKFSAKAALRALRARVRKTIDAL</sequence>
<feature type="region of interest" description="Disordered" evidence="1">
    <location>
        <begin position="36"/>
        <end position="99"/>
    </location>
</feature>
<evidence type="ECO:0000313" key="2">
    <source>
        <dbReference type="EMBL" id="KAA8491474.1"/>
    </source>
</evidence>
<dbReference type="EMBL" id="VRMN01000013">
    <property type="protein sequence ID" value="KAA8491474.1"/>
    <property type="molecule type" value="Genomic_DNA"/>
</dbReference>
<keyword evidence="3" id="KW-1185">Reference proteome</keyword>
<reference evidence="3" key="1">
    <citation type="journal article" date="2019" name="Nat. Commun.">
        <title>Expansion of phycobilisome linker gene families in mesophilic red algae.</title>
        <authorList>
            <person name="Lee J."/>
            <person name="Kim D."/>
            <person name="Bhattacharya D."/>
            <person name="Yoon H.S."/>
        </authorList>
    </citation>
    <scope>NUCLEOTIDE SEQUENCE [LARGE SCALE GENOMIC DNA]</scope>
    <source>
        <strain evidence="3">CCMP 1328</strain>
    </source>
</reference>
<protein>
    <submittedName>
        <fullName evidence="2">Uncharacterized protein</fullName>
    </submittedName>
</protein>
<organism evidence="2 3">
    <name type="scientific">Porphyridium purpureum</name>
    <name type="common">Red alga</name>
    <name type="synonym">Porphyridium cruentum</name>
    <dbReference type="NCBI Taxonomy" id="35688"/>
    <lineage>
        <taxon>Eukaryota</taxon>
        <taxon>Rhodophyta</taxon>
        <taxon>Bangiophyceae</taxon>
        <taxon>Porphyridiales</taxon>
        <taxon>Porphyridiaceae</taxon>
        <taxon>Porphyridium</taxon>
    </lineage>
</organism>
<gene>
    <name evidence="2" type="ORF">FVE85_2489</name>
</gene>
<evidence type="ECO:0000313" key="3">
    <source>
        <dbReference type="Proteomes" id="UP000324585"/>
    </source>
</evidence>
<feature type="compositionally biased region" description="Low complexity" evidence="1">
    <location>
        <begin position="43"/>
        <end position="53"/>
    </location>
</feature>